<reference evidence="2" key="1">
    <citation type="submission" date="2018-01" db="EMBL/GenBank/DDBJ databases">
        <title>Testimony of 'menage a trois' revealed by the proteome of Megavirus virophage.</title>
        <authorList>
            <person name="Jeudy S."/>
            <person name="Bertaux L."/>
            <person name="Alempic J.-M."/>
            <person name="Lartigue A."/>
            <person name="Legendre M."/>
            <person name="Philippe N."/>
            <person name="Beucher L."/>
            <person name="Biondi E."/>
            <person name="Juul S."/>
            <person name="Turner D."/>
            <person name="Coute Y."/>
            <person name="Claverie J.-M."/>
            <person name="Abergel C."/>
        </authorList>
    </citation>
    <scope>NUCLEOTIDE SEQUENCE [LARGE SCALE GENOMIC DNA]</scope>
</reference>
<evidence type="ECO:0000313" key="2">
    <source>
        <dbReference type="Proteomes" id="UP000289600"/>
    </source>
</evidence>
<organism evidence="1 2">
    <name type="scientific">Moumouvirus australiensis</name>
    <dbReference type="NCBI Taxonomy" id="2109587"/>
    <lineage>
        <taxon>Viruses</taxon>
        <taxon>Varidnaviria</taxon>
        <taxon>Bamfordvirae</taxon>
        <taxon>Nucleocytoviricota</taxon>
        <taxon>Megaviricetes</taxon>
        <taxon>Imitervirales</taxon>
        <taxon>Mimiviridae</taxon>
        <taxon>Megamimivirinae</taxon>
        <taxon>Moumouvirus</taxon>
        <taxon>Moumouvirus australiense</taxon>
    </lineage>
</organism>
<protein>
    <submittedName>
        <fullName evidence="1">Uncharacterized protein</fullName>
    </submittedName>
</protein>
<keyword evidence="2" id="KW-1185">Reference proteome</keyword>
<evidence type="ECO:0000313" key="1">
    <source>
        <dbReference type="EMBL" id="AVL95071.1"/>
    </source>
</evidence>
<name>A0A2P1EMF7_9VIRU</name>
<dbReference type="Proteomes" id="UP000289600">
    <property type="component" value="Segment"/>
</dbReference>
<accession>A0A2P1EMF7</accession>
<sequence>MACVVNDVAVTNSIVNLQNCCCPNGRSNMVNQNVFNNNVYRNCTGNVIVNNLNTPIIGRVSANPLNSGLGFVTTLPPAVSPFSPTLNYAVASNVAFNGSPLTTPFFHTATNFNKQNALIADRAFNGNCGLRTRYFANDLRAYRAAVDNVICGTPCLDYYGGAVYPLDYSLPNVYNYGVPYYC</sequence>
<gene>
    <name evidence="1" type="ORF">mc_684</name>
</gene>
<dbReference type="EMBL" id="MG807320">
    <property type="protein sequence ID" value="AVL95071.1"/>
    <property type="molecule type" value="Genomic_DNA"/>
</dbReference>
<proteinExistence type="predicted"/>